<feature type="region of interest" description="Disordered" evidence="1">
    <location>
        <begin position="345"/>
        <end position="464"/>
    </location>
</feature>
<evidence type="ECO:0000313" key="2">
    <source>
        <dbReference type="EMBL" id="KAG7287428.1"/>
    </source>
</evidence>
<dbReference type="Proteomes" id="UP001197093">
    <property type="component" value="Unassembled WGS sequence"/>
</dbReference>
<comment type="caution">
    <text evidence="2">The sequence shown here is derived from an EMBL/GenBank/DDBJ whole genome shotgun (WGS) entry which is preliminary data.</text>
</comment>
<sequence length="464" mass="53916">MASGTPESPMRPRPGIERYRADEVVFYEELVAEGGRPVYDISLLNTVSANPSSYRALTSLWKREEGDWRVFGTQLRRWKEFRMWQRDNRGIVEMDAEFDAHVETRKRRWRHYGLKDEAILGRLASSINREDWDARRIRRLEEVKELQFGDFPQYVTAVKKRLAAHDFTKRFNLKEDPRSQDALATWIEYLDFEWWWTDKYEDWNQRNVEPHDEAWEKLEDACLLQPGETEEDIWSISKGMQRMMALESARQLARDTKAYLEHTMRDEPSPEPPGTTPSRRAKLVQAAQTKHNEAQNSLMFLEARRKAIDKFQEAFREYWDTKQTTDHLKARAHWIQEQVELVEAETKRAPSAKARGRKKAVQKTATPKLKKRKSENTDDPVPEHASSPQPKRVRQVKEENVPHLRRSARVRGIPPPSAPAPAITGAVEKKKNGGRGVKAARKEEDGVELAKGAKTTGRRGRGNK</sequence>
<gene>
    <name evidence="2" type="ORF">NEMBOFW57_006939</name>
</gene>
<protein>
    <submittedName>
        <fullName evidence="2">Uncharacterized protein</fullName>
    </submittedName>
</protein>
<keyword evidence="3" id="KW-1185">Reference proteome</keyword>
<evidence type="ECO:0000256" key="1">
    <source>
        <dbReference type="SAM" id="MobiDB-lite"/>
    </source>
</evidence>
<organism evidence="2 3">
    <name type="scientific">Staphylotrichum longicolle</name>
    <dbReference type="NCBI Taxonomy" id="669026"/>
    <lineage>
        <taxon>Eukaryota</taxon>
        <taxon>Fungi</taxon>
        <taxon>Dikarya</taxon>
        <taxon>Ascomycota</taxon>
        <taxon>Pezizomycotina</taxon>
        <taxon>Sordariomycetes</taxon>
        <taxon>Sordariomycetidae</taxon>
        <taxon>Sordariales</taxon>
        <taxon>Chaetomiaceae</taxon>
        <taxon>Staphylotrichum</taxon>
    </lineage>
</organism>
<name>A0AAD4ETQ7_9PEZI</name>
<proteinExistence type="predicted"/>
<evidence type="ECO:0000313" key="3">
    <source>
        <dbReference type="Proteomes" id="UP001197093"/>
    </source>
</evidence>
<dbReference type="AlphaFoldDB" id="A0AAD4ETQ7"/>
<accession>A0AAD4ETQ7</accession>
<dbReference type="EMBL" id="JAHCVI010000003">
    <property type="protein sequence ID" value="KAG7287428.1"/>
    <property type="molecule type" value="Genomic_DNA"/>
</dbReference>
<reference evidence="2" key="1">
    <citation type="submission" date="2023-02" db="EMBL/GenBank/DDBJ databases">
        <authorList>
            <person name="Palmer J.M."/>
        </authorList>
    </citation>
    <scope>NUCLEOTIDE SEQUENCE</scope>
    <source>
        <strain evidence="2">FW57</strain>
    </source>
</reference>